<reference evidence="2 3" key="1">
    <citation type="submission" date="2016-06" db="EMBL/GenBank/DDBJ databases">
        <authorList>
            <person name="Kjaerup R.B."/>
            <person name="Dalgaard T.S."/>
            <person name="Juul-Madsen H.R."/>
        </authorList>
    </citation>
    <scope>NUCLEOTIDE SEQUENCE [LARGE SCALE GENOMIC DNA]</scope>
</reference>
<feature type="compositionally biased region" description="Low complexity" evidence="1">
    <location>
        <begin position="857"/>
        <end position="871"/>
    </location>
</feature>
<dbReference type="STRING" id="1276538.A0A1X7RXV8"/>
<feature type="region of interest" description="Disordered" evidence="1">
    <location>
        <begin position="514"/>
        <end position="703"/>
    </location>
</feature>
<feature type="region of interest" description="Disordered" evidence="1">
    <location>
        <begin position="1"/>
        <end position="93"/>
    </location>
</feature>
<dbReference type="EMBL" id="LT853698">
    <property type="protein sequence ID" value="SMQ52273.1"/>
    <property type="molecule type" value="Genomic_DNA"/>
</dbReference>
<dbReference type="PANTHER" id="PTHR28298:SF1">
    <property type="entry name" value="EISOSOME PROTEIN 1"/>
    <property type="match status" value="1"/>
</dbReference>
<keyword evidence="3" id="KW-1185">Reference proteome</keyword>
<feature type="compositionally biased region" description="Basic and acidic residues" evidence="1">
    <location>
        <begin position="749"/>
        <end position="768"/>
    </location>
</feature>
<feature type="region of interest" description="Disordered" evidence="1">
    <location>
        <begin position="350"/>
        <end position="421"/>
    </location>
</feature>
<feature type="region of interest" description="Disordered" evidence="1">
    <location>
        <begin position="164"/>
        <end position="203"/>
    </location>
</feature>
<feature type="compositionally biased region" description="Basic and acidic residues" evidence="1">
    <location>
        <begin position="784"/>
        <end position="794"/>
    </location>
</feature>
<accession>A0A1X7RXV8</accession>
<feature type="compositionally biased region" description="Low complexity" evidence="1">
    <location>
        <begin position="643"/>
        <end position="654"/>
    </location>
</feature>
<dbReference type="Pfam" id="PF12757">
    <property type="entry name" value="Eisosome1"/>
    <property type="match status" value="1"/>
</dbReference>
<feature type="compositionally biased region" description="Acidic residues" evidence="1">
    <location>
        <begin position="1001"/>
        <end position="1012"/>
    </location>
</feature>
<feature type="region of interest" description="Disordered" evidence="1">
    <location>
        <begin position="724"/>
        <end position="1049"/>
    </location>
</feature>
<feature type="compositionally biased region" description="Basic and acidic residues" evidence="1">
    <location>
        <begin position="658"/>
        <end position="672"/>
    </location>
</feature>
<evidence type="ECO:0008006" key="4">
    <source>
        <dbReference type="Google" id="ProtNLM"/>
    </source>
</evidence>
<organism evidence="2 3">
    <name type="scientific">Zymoseptoria tritici (strain ST99CH_3D7)</name>
    <dbReference type="NCBI Taxonomy" id="1276538"/>
    <lineage>
        <taxon>Eukaryota</taxon>
        <taxon>Fungi</taxon>
        <taxon>Dikarya</taxon>
        <taxon>Ascomycota</taxon>
        <taxon>Pezizomycotina</taxon>
        <taxon>Dothideomycetes</taxon>
        <taxon>Dothideomycetidae</taxon>
        <taxon>Mycosphaerellales</taxon>
        <taxon>Mycosphaerellaceae</taxon>
        <taxon>Zymoseptoria</taxon>
    </lineage>
</organism>
<feature type="compositionally biased region" description="Basic and acidic residues" evidence="1">
    <location>
        <begin position="514"/>
        <end position="589"/>
    </location>
</feature>
<feature type="compositionally biased region" description="Basic and acidic residues" evidence="1">
    <location>
        <begin position="875"/>
        <end position="893"/>
    </location>
</feature>
<feature type="region of interest" description="Disordered" evidence="1">
    <location>
        <begin position="464"/>
        <end position="488"/>
    </location>
</feature>
<evidence type="ECO:0000256" key="1">
    <source>
        <dbReference type="SAM" id="MobiDB-lite"/>
    </source>
</evidence>
<proteinExistence type="predicted"/>
<evidence type="ECO:0000313" key="3">
    <source>
        <dbReference type="Proteomes" id="UP000215127"/>
    </source>
</evidence>
<dbReference type="PANTHER" id="PTHR28298">
    <property type="entry name" value="EISOSOME PROTEIN 1"/>
    <property type="match status" value="1"/>
</dbReference>
<feature type="compositionally biased region" description="Low complexity" evidence="1">
    <location>
        <begin position="921"/>
        <end position="932"/>
    </location>
</feature>
<dbReference type="InterPro" id="IPR024527">
    <property type="entry name" value="Eisosome1"/>
</dbReference>
<name>A0A1X7RXV8_ZYMT9</name>
<gene>
    <name evidence="2" type="ORF">ZT3D7_G7426</name>
</gene>
<evidence type="ECO:0000313" key="2">
    <source>
        <dbReference type="EMBL" id="SMQ52273.1"/>
    </source>
</evidence>
<feature type="compositionally biased region" description="Basic and acidic residues" evidence="1">
    <location>
        <begin position="464"/>
        <end position="474"/>
    </location>
</feature>
<protein>
    <recommendedName>
        <fullName evidence="4">Eisosome protein 1</fullName>
    </recommendedName>
</protein>
<dbReference type="AlphaFoldDB" id="A0A1X7RXV8"/>
<dbReference type="GO" id="GO:0070941">
    <property type="term" value="P:eisosome assembly"/>
    <property type="evidence" value="ECO:0007669"/>
    <property type="project" value="TreeGrafter"/>
</dbReference>
<sequence>MAADTASAAGSVPCPDPSVHQHAHGKGTGLSEAASTAALIASNNHKGENSRDSQQQQDLLDADGRLSSRSAATSLKHANARDLPSFPSTGNTAGSATKAALLASDYKMQELWHPEQSQAGSKAALLAQQKGAKLDLWEHQASAEGQSAATLAFRNKGLGPEIYQGNSADSKSKALQAATISASHGRQRAGSTPIAPNPAYPDSANATANALSAATASARNSTMGGAGWDSPANQAARIINSKTDRGMYTSDIHFESEDDKHQAALRASAMSMAKQIYATQNRSIMVADPDGGAGAEAAMSRNSTGPQADIKLEAMRYIHLQEAAHKLAAERLAKVDKNLEDQRYRQYYGYDDKPKRLSRMSMKSSAGAGGSRRGRNRANSESTRQYSDDSDDEAQASRIRSQMSKLNSGINTVDAKKQQDDRARLMALAEKRVSARMQTMDDKVFAETGKVSPAMQAQWETKAREKAEKDRELRAQNPGQTHIGGGKFMADSEIEAIAAARLKPTMDAINDTAEQRRARDEELRQQRQEEEKVRMEETAKKQAQKAEFKKIKDHDKAIAQKEKEEEKARKNEEKQRAKEEQRKSRDVQRDTVTAGTLGADDDDAETSNAGVERHRSALARLKDKFRKSGTHADVAHHHSENKPAPAVVPATATAGEDADPKEKAAEIDRDDTPPPMPISPVTVREDAPRPSSEVSDSKWKPVAVPSKEVADDIILAPTTPAIAFEDTDDNKLQAARPTFETQPSLSGLHGDHLAATDGDKMPNLERHISTIPDSDSSDSDSSDDERTSRPENKTLGETNAQVIANRVVTAPTPSVPGEAPLPTSEKTDETLPASEASREAVTSIETPAVASQDVETKSTPSTATTALPAVPKTSAAEKEKHVEEPTADKDKKGVRGLFSKLRHRRDASESTSKTETPAMASTSKSTPGPSSSTKKDTSKIPEAAGALTFPVDHDLSTSSSSDDEDNRRGRTGRNRQIREGKSLGFGNSRTTRAKEIAKEEGTEEEEGEEEQFEEARDHFDESLAPPPAFGAEGKKSSSPSRETKFVEEL</sequence>
<dbReference type="Proteomes" id="UP000215127">
    <property type="component" value="Chromosome 7"/>
</dbReference>
<feature type="compositionally biased region" description="Polar residues" evidence="1">
    <location>
        <begin position="398"/>
        <end position="411"/>
    </location>
</feature>